<dbReference type="InterPro" id="IPR019734">
    <property type="entry name" value="TPR_rpt"/>
</dbReference>
<feature type="repeat" description="TPR" evidence="1">
    <location>
        <begin position="614"/>
        <end position="647"/>
    </location>
</feature>
<feature type="transmembrane region" description="Helical" evidence="2">
    <location>
        <begin position="217"/>
        <end position="235"/>
    </location>
</feature>
<dbReference type="KEGG" id="dti:Desti_4027"/>
<feature type="repeat" description="TPR" evidence="1">
    <location>
        <begin position="546"/>
        <end position="579"/>
    </location>
</feature>
<feature type="transmembrane region" description="Helical" evidence="2">
    <location>
        <begin position="361"/>
        <end position="381"/>
    </location>
</feature>
<evidence type="ECO:0000256" key="1">
    <source>
        <dbReference type="PROSITE-ProRule" id="PRU00339"/>
    </source>
</evidence>
<dbReference type="PROSITE" id="PS50293">
    <property type="entry name" value="TPR_REGION"/>
    <property type="match status" value="1"/>
</dbReference>
<dbReference type="STRING" id="706587.Desti_4027"/>
<dbReference type="Pfam" id="PF13432">
    <property type="entry name" value="TPR_16"/>
    <property type="match status" value="1"/>
</dbReference>
<dbReference type="GO" id="GO:0035269">
    <property type="term" value="P:protein O-linked glycosylation via mannose"/>
    <property type="evidence" value="ECO:0007669"/>
    <property type="project" value="TreeGrafter"/>
</dbReference>
<dbReference type="Proteomes" id="UP000006055">
    <property type="component" value="Chromosome"/>
</dbReference>
<evidence type="ECO:0000256" key="2">
    <source>
        <dbReference type="SAM" id="Phobius"/>
    </source>
</evidence>
<dbReference type="Gene3D" id="1.25.40.10">
    <property type="entry name" value="Tetratricopeptide repeat domain"/>
    <property type="match status" value="2"/>
</dbReference>
<feature type="repeat" description="TPR" evidence="1">
    <location>
        <begin position="512"/>
        <end position="545"/>
    </location>
</feature>
<sequence>MIRSITGCIFLAIVFSGIVFVLNYPALDGPFHYDSMLLEKNQELFQSGGLRSVIKIFPQRPLTMASFYANYRFAGLIPYYFRVVNVLILGLAGVAVTLLVRLLLGTPALNTHSDSRQKDVLSILLGLLYVVHPVQSVLVIYIWQRTALLCNVFFLVALVSYVASRLNRIPAAVGYPLSLLFFLLAMVSKENAIILPAIVLLTEFALFGTGFRKLIRIGAIVGGVTVLVLAMMSILERPHGAGEEASGIMATILKYYDESGLTFSRVLVNQSRILFLYVSTIFVPTSSKLQIITPQILVNSITESAGAAAWMLAAGTLIVSGLVLLKRSPLTGLGILFFVAALLPESFLVPQYLFIVYRASLPMIGLLLVVADICLFLYKSFSRAIDAGFMRKAVSIGLIGSIVLLGVTTRLRAAEWSDPLTFWKQAVQLLPPLSENIEKEGTLHTLNLLILNMIRKGSSLEEIADYERKALSLRHRPETVNVVMGNGFYARGDVPLAEAAYKKSLQIRPDFVHAHVALGGLLSNQGRNAEALQHYERAVQLEPGNARYRHYLGVVMLKMGNYQGAAESFHKATALDPYAADSCYQLAKALLEMGKQNEAVTQFQKTIHLNPGHAAAHTDLGVLSAMSGHLQEAVTHFRSALRAKPGDPLAADNLETALRQLRDGSDSEKEGY</sequence>
<dbReference type="PANTHER" id="PTHR44216:SF3">
    <property type="entry name" value="PROTEIN O-MANNOSYL-TRANSFERASE TMTC2"/>
    <property type="match status" value="1"/>
</dbReference>
<feature type="transmembrane region" description="Helical" evidence="2">
    <location>
        <begin position="307"/>
        <end position="325"/>
    </location>
</feature>
<feature type="transmembrane region" description="Helical" evidence="2">
    <location>
        <begin position="332"/>
        <end position="355"/>
    </location>
</feature>
<dbReference type="InterPro" id="IPR052384">
    <property type="entry name" value="TMTC_O-mannosyltransferase"/>
</dbReference>
<feature type="transmembrane region" description="Helical" evidence="2">
    <location>
        <begin position="7"/>
        <end position="27"/>
    </location>
</feature>
<dbReference type="SMART" id="SM00028">
    <property type="entry name" value="TPR"/>
    <property type="match status" value="5"/>
</dbReference>
<dbReference type="SUPFAM" id="SSF48452">
    <property type="entry name" value="TPR-like"/>
    <property type="match status" value="1"/>
</dbReference>
<gene>
    <name evidence="3" type="ordered locus">Desti_4027</name>
</gene>
<dbReference type="AlphaFoldDB" id="I4CAS6"/>
<dbReference type="eggNOG" id="COG0457">
    <property type="taxonomic scope" value="Bacteria"/>
</dbReference>
<keyword evidence="1" id="KW-0802">TPR repeat</keyword>
<keyword evidence="2" id="KW-0812">Transmembrane</keyword>
<feature type="transmembrane region" description="Helical" evidence="2">
    <location>
        <begin position="393"/>
        <end position="411"/>
    </location>
</feature>
<dbReference type="GO" id="GO:0000030">
    <property type="term" value="F:mannosyltransferase activity"/>
    <property type="evidence" value="ECO:0007669"/>
    <property type="project" value="TreeGrafter"/>
</dbReference>
<keyword evidence="4" id="KW-1185">Reference proteome</keyword>
<keyword evidence="2" id="KW-0472">Membrane</keyword>
<dbReference type="PROSITE" id="PS50005">
    <property type="entry name" value="TPR"/>
    <property type="match status" value="4"/>
</dbReference>
<dbReference type="Pfam" id="PF13414">
    <property type="entry name" value="TPR_11"/>
    <property type="match status" value="1"/>
</dbReference>
<dbReference type="InterPro" id="IPR011990">
    <property type="entry name" value="TPR-like_helical_dom_sf"/>
</dbReference>
<reference evidence="4" key="1">
    <citation type="submission" date="2012-06" db="EMBL/GenBank/DDBJ databases">
        <title>Complete sequence of chromosome of Desulfomonile tiedjei DSM 6799.</title>
        <authorList>
            <person name="Lucas S."/>
            <person name="Copeland A."/>
            <person name="Lapidus A."/>
            <person name="Glavina del Rio T."/>
            <person name="Dalin E."/>
            <person name="Tice H."/>
            <person name="Bruce D."/>
            <person name="Goodwin L."/>
            <person name="Pitluck S."/>
            <person name="Peters L."/>
            <person name="Ovchinnikova G."/>
            <person name="Zeytun A."/>
            <person name="Lu M."/>
            <person name="Kyrpides N."/>
            <person name="Mavromatis K."/>
            <person name="Ivanova N."/>
            <person name="Brettin T."/>
            <person name="Detter J.C."/>
            <person name="Han C."/>
            <person name="Larimer F."/>
            <person name="Land M."/>
            <person name="Hauser L."/>
            <person name="Markowitz V."/>
            <person name="Cheng J.-F."/>
            <person name="Hugenholtz P."/>
            <person name="Woyke T."/>
            <person name="Wu D."/>
            <person name="Spring S."/>
            <person name="Schroeder M."/>
            <person name="Brambilla E."/>
            <person name="Klenk H.-P."/>
            <person name="Eisen J.A."/>
        </authorList>
    </citation>
    <scope>NUCLEOTIDE SEQUENCE [LARGE SCALE GENOMIC DNA]</scope>
    <source>
        <strain evidence="4">ATCC 49306 / DSM 6799 / DCB-1</strain>
    </source>
</reference>
<feature type="transmembrane region" description="Helical" evidence="2">
    <location>
        <begin position="120"/>
        <end position="140"/>
    </location>
</feature>
<evidence type="ECO:0000313" key="4">
    <source>
        <dbReference type="Proteomes" id="UP000006055"/>
    </source>
</evidence>
<proteinExistence type="predicted"/>
<protein>
    <submittedName>
        <fullName evidence="3">Tetratricopeptide repeat protein</fullName>
    </submittedName>
</protein>
<dbReference type="HOGENOM" id="CLU_011615_5_1_7"/>
<organism evidence="3 4">
    <name type="scientific">Desulfomonile tiedjei (strain ATCC 49306 / DSM 6799 / DCB-1)</name>
    <dbReference type="NCBI Taxonomy" id="706587"/>
    <lineage>
        <taxon>Bacteria</taxon>
        <taxon>Pseudomonadati</taxon>
        <taxon>Thermodesulfobacteriota</taxon>
        <taxon>Desulfomonilia</taxon>
        <taxon>Desulfomonilales</taxon>
        <taxon>Desulfomonilaceae</taxon>
        <taxon>Desulfomonile</taxon>
    </lineage>
</organism>
<dbReference type="PANTHER" id="PTHR44216">
    <property type="entry name" value="PROTEIN O-MANNOSYL-TRANSFERASE TMTC2"/>
    <property type="match status" value="1"/>
</dbReference>
<dbReference type="PATRIC" id="fig|706587.4.peg.4564"/>
<evidence type="ECO:0000313" key="3">
    <source>
        <dbReference type="EMBL" id="AFM26667.1"/>
    </source>
</evidence>
<dbReference type="EMBL" id="CP003360">
    <property type="protein sequence ID" value="AFM26667.1"/>
    <property type="molecule type" value="Genomic_DNA"/>
</dbReference>
<name>I4CAS6_DESTA</name>
<feature type="transmembrane region" description="Helical" evidence="2">
    <location>
        <begin position="146"/>
        <end position="162"/>
    </location>
</feature>
<feature type="repeat" description="TPR" evidence="1">
    <location>
        <begin position="580"/>
        <end position="613"/>
    </location>
</feature>
<accession>I4CAS6</accession>
<feature type="transmembrane region" description="Helical" evidence="2">
    <location>
        <begin position="79"/>
        <end position="100"/>
    </location>
</feature>
<keyword evidence="2" id="KW-1133">Transmembrane helix</keyword>